<proteinExistence type="predicted"/>
<dbReference type="EMBL" id="UGMS01000003">
    <property type="protein sequence ID" value="STW78940.1"/>
    <property type="molecule type" value="Genomic_DNA"/>
</dbReference>
<reference evidence="2 3" key="1">
    <citation type="submission" date="2018-06" db="EMBL/GenBank/DDBJ databases">
        <authorList>
            <consortium name="Pathogen Informatics"/>
            <person name="Doyle S."/>
        </authorList>
    </citation>
    <scope>NUCLEOTIDE SEQUENCE [LARGE SCALE GENOMIC DNA]</scope>
    <source>
        <strain evidence="2 3">NCTC11685</strain>
    </source>
</reference>
<protein>
    <submittedName>
        <fullName evidence="2">Uncharacterized protein</fullName>
    </submittedName>
</protein>
<comment type="caution">
    <text evidence="2">The sequence shown here is derived from an EMBL/GenBank/DDBJ whole genome shotgun (WGS) entry which is preliminary data.</text>
</comment>
<name>A0A7H4PKL7_9ENTR</name>
<dbReference type="AlphaFoldDB" id="A0A7H4PKL7"/>
<dbReference type="Proteomes" id="UP000254863">
    <property type="component" value="Unassembled WGS sequence"/>
</dbReference>
<keyword evidence="1" id="KW-0812">Transmembrane</keyword>
<sequence length="92" mass="10116">MLCLVAGLEMLSQQNVSLIGAAVTITVGFATLVWSIHHLLTSKTPLIGLSSLSGPLISHQHARRIYPSVRTISSAPFMLPLMFQGWFRNERV</sequence>
<gene>
    <name evidence="2" type="ORF">NCTC11685_06258</name>
</gene>
<keyword evidence="1" id="KW-0472">Membrane</keyword>
<evidence type="ECO:0000313" key="2">
    <source>
        <dbReference type="EMBL" id="STW78940.1"/>
    </source>
</evidence>
<accession>A0A7H4PKL7</accession>
<organism evidence="2 3">
    <name type="scientific">Klebsiella michiganensis</name>
    <dbReference type="NCBI Taxonomy" id="1134687"/>
    <lineage>
        <taxon>Bacteria</taxon>
        <taxon>Pseudomonadati</taxon>
        <taxon>Pseudomonadota</taxon>
        <taxon>Gammaproteobacteria</taxon>
        <taxon>Enterobacterales</taxon>
        <taxon>Enterobacteriaceae</taxon>
        <taxon>Klebsiella/Raoultella group</taxon>
        <taxon>Klebsiella</taxon>
    </lineage>
</organism>
<feature type="transmembrane region" description="Helical" evidence="1">
    <location>
        <begin position="16"/>
        <end position="36"/>
    </location>
</feature>
<keyword evidence="1" id="KW-1133">Transmembrane helix</keyword>
<evidence type="ECO:0000256" key="1">
    <source>
        <dbReference type="SAM" id="Phobius"/>
    </source>
</evidence>
<evidence type="ECO:0000313" key="3">
    <source>
        <dbReference type="Proteomes" id="UP000254863"/>
    </source>
</evidence>